<feature type="domain" description="DNA primase/polymerase bifunctional N-terminal" evidence="1">
    <location>
        <begin position="79"/>
        <end position="271"/>
    </location>
</feature>
<evidence type="ECO:0000313" key="3">
    <source>
        <dbReference type="Proteomes" id="UP000295626"/>
    </source>
</evidence>
<accession>A0ABY2DJX6</accession>
<dbReference type="InterPro" id="IPR015330">
    <property type="entry name" value="DNA_primase/pol_bifunc_N"/>
</dbReference>
<proteinExistence type="predicted"/>
<reference evidence="2 3" key="1">
    <citation type="submission" date="2019-02" db="EMBL/GenBank/DDBJ databases">
        <title>Draft genome sequences of novel Actinobacteria.</title>
        <authorList>
            <person name="Sahin N."/>
            <person name="Ay H."/>
            <person name="Saygin H."/>
        </authorList>
    </citation>
    <scope>NUCLEOTIDE SEQUENCE [LARGE SCALE GENOMIC DNA]</scope>
    <source>
        <strain evidence="2 3">JCM 30529</strain>
    </source>
</reference>
<keyword evidence="3" id="KW-1185">Reference proteome</keyword>
<dbReference type="Pfam" id="PF09250">
    <property type="entry name" value="Prim-Pol"/>
    <property type="match status" value="1"/>
</dbReference>
<dbReference type="SUPFAM" id="SSF56747">
    <property type="entry name" value="Prim-pol domain"/>
    <property type="match status" value="1"/>
</dbReference>
<dbReference type="EMBL" id="SMKE01000129">
    <property type="protein sequence ID" value="TDC00027.1"/>
    <property type="molecule type" value="Genomic_DNA"/>
</dbReference>
<protein>
    <submittedName>
        <fullName evidence="2">DNA primase</fullName>
    </submittedName>
</protein>
<sequence length="386" mass="40682">MTAPACQHWIGPAARTCGAAEGVRPFLLGPRCPAHTPAALAGRPEPESTPMPRRHTGPDPVCSMEGRHPVPTPDLLTAALSHAARGWHVFPLRPDDKRPAFPDHTADDCTGRDPRCGSAGHVGWEQRATTDPDRIRRAWTIRPYGIGIACGPSGLVVVDLDVPKHPDDTPTTEWTGVRDGVDVLGALADRHAGTIDPTYTVTTGRGGSHLYYHHPDHGPQLRNTNGDRGGLGWKVDTRAHGGYVVAAGSTVAGRAYAVALNCDPAPLPAWLAGLLTPPPRPAHRPVAVALPPDRRGRYLAAAIRRQVDHLTSATEGGRNDALFASAVALGQLAAGGALTEDDVYAVLEPAALSTGLRHGEIARTIASGLRVGARQPRHLTSIGRAA</sequence>
<evidence type="ECO:0000259" key="1">
    <source>
        <dbReference type="SMART" id="SM00943"/>
    </source>
</evidence>
<dbReference type="Proteomes" id="UP000295626">
    <property type="component" value="Unassembled WGS sequence"/>
</dbReference>
<name>A0ABY2DJX6_9ACTN</name>
<evidence type="ECO:0000313" key="2">
    <source>
        <dbReference type="EMBL" id="TDC00027.1"/>
    </source>
</evidence>
<dbReference type="CDD" id="cd04859">
    <property type="entry name" value="Prim_Pol"/>
    <property type="match status" value="1"/>
</dbReference>
<dbReference type="SMART" id="SM00943">
    <property type="entry name" value="Prim-Pol"/>
    <property type="match status" value="1"/>
</dbReference>
<gene>
    <name evidence="2" type="ORF">E1091_05685</name>
</gene>
<organism evidence="2 3">
    <name type="scientific">Micromonospora fluostatini</name>
    <dbReference type="NCBI Taxonomy" id="1629071"/>
    <lineage>
        <taxon>Bacteria</taxon>
        <taxon>Bacillati</taxon>
        <taxon>Actinomycetota</taxon>
        <taxon>Actinomycetes</taxon>
        <taxon>Micromonosporales</taxon>
        <taxon>Micromonosporaceae</taxon>
        <taxon>Micromonospora</taxon>
    </lineage>
</organism>
<comment type="caution">
    <text evidence="2">The sequence shown here is derived from an EMBL/GenBank/DDBJ whole genome shotgun (WGS) entry which is preliminary data.</text>
</comment>